<keyword evidence="2" id="KW-1185">Reference proteome</keyword>
<sequence length="44" mass="5318">MADLAMVFHWGPMEMDDMELAELMAWRERARLRYEPKPSPKPRK</sequence>
<organism evidence="1 2">
    <name type="scientific">Halomonas binhaiensis</name>
    <dbReference type="NCBI Taxonomy" id="2562282"/>
    <lineage>
        <taxon>Bacteria</taxon>
        <taxon>Pseudomonadati</taxon>
        <taxon>Pseudomonadota</taxon>
        <taxon>Gammaproteobacteria</taxon>
        <taxon>Oceanospirillales</taxon>
        <taxon>Halomonadaceae</taxon>
        <taxon>Halomonas</taxon>
    </lineage>
</organism>
<protein>
    <submittedName>
        <fullName evidence="1">GpE family phage tail protein</fullName>
    </submittedName>
</protein>
<dbReference type="Proteomes" id="UP000324285">
    <property type="component" value="Chromosome"/>
</dbReference>
<gene>
    <name evidence="1" type="ORF">E4T21_00520</name>
</gene>
<reference evidence="1" key="1">
    <citation type="submission" date="2021-02" db="EMBL/GenBank/DDBJ databases">
        <title>Strain Y2R2, a novel species of the genus Halomonas.</title>
        <authorList>
            <person name="Huang H."/>
        </authorList>
    </citation>
    <scope>NUCLEOTIDE SEQUENCE</scope>
    <source>
        <strain evidence="1">Y2R2</strain>
    </source>
</reference>
<name>A0A5C1NLY0_9GAMM</name>
<evidence type="ECO:0000313" key="1">
    <source>
        <dbReference type="EMBL" id="QEM83840.1"/>
    </source>
</evidence>
<dbReference type="Pfam" id="PF06528">
    <property type="entry name" value="Phage_P2_GpE"/>
    <property type="match status" value="1"/>
</dbReference>
<evidence type="ECO:0000313" key="2">
    <source>
        <dbReference type="Proteomes" id="UP000324285"/>
    </source>
</evidence>
<dbReference type="InterPro" id="IPR009493">
    <property type="entry name" value="P2_GpE"/>
</dbReference>
<proteinExistence type="predicted"/>
<dbReference type="EMBL" id="CP038437">
    <property type="protein sequence ID" value="QEM83840.1"/>
    <property type="molecule type" value="Genomic_DNA"/>
</dbReference>
<dbReference type="AlphaFoldDB" id="A0A5C1NLY0"/>
<dbReference type="KEGG" id="hbh:E4T21_00520"/>
<accession>A0A5C1NLY0</accession>